<evidence type="ECO:0000313" key="7">
    <source>
        <dbReference type="Proteomes" id="UP000008711"/>
    </source>
</evidence>
<evidence type="ECO:0000313" key="6">
    <source>
        <dbReference type="EMBL" id="EDV59609.2"/>
    </source>
</evidence>
<evidence type="ECO:0000256" key="3">
    <source>
        <dbReference type="ARBA" id="ARBA00022989"/>
    </source>
</evidence>
<keyword evidence="4 5" id="KW-0472">Membrane</keyword>
<evidence type="ECO:0000256" key="1">
    <source>
        <dbReference type="ARBA" id="ARBA00004141"/>
    </source>
</evidence>
<proteinExistence type="inferred from homology"/>
<evidence type="ECO:0000256" key="4">
    <source>
        <dbReference type="ARBA" id="ARBA00023136"/>
    </source>
</evidence>
<evidence type="ECO:0000256" key="5">
    <source>
        <dbReference type="RuleBase" id="RU004379"/>
    </source>
</evidence>
<evidence type="ECO:0000256" key="2">
    <source>
        <dbReference type="ARBA" id="ARBA00022692"/>
    </source>
</evidence>
<dbReference type="OrthoDB" id="7933078at2759"/>
<feature type="transmembrane region" description="Helical" evidence="5">
    <location>
        <begin position="209"/>
        <end position="227"/>
    </location>
</feature>
<feature type="transmembrane region" description="Helical" evidence="5">
    <location>
        <begin position="152"/>
        <end position="172"/>
    </location>
</feature>
<comment type="similarity">
    <text evidence="5">Belongs to the BI1 family.</text>
</comment>
<dbReference type="Pfam" id="PF01027">
    <property type="entry name" value="Bax1-I"/>
    <property type="match status" value="1"/>
</dbReference>
<name>B3N9C2_DROER</name>
<protein>
    <submittedName>
        <fullName evidence="6">Uncharacterized protein, isoform C</fullName>
    </submittedName>
</protein>
<feature type="transmembrane region" description="Helical" evidence="5">
    <location>
        <begin position="121"/>
        <end position="140"/>
    </location>
</feature>
<sequence length="295" mass="33333">MDSPKGETGFLDKVSLYALFNFLPFPENSDHYPTISLSAPPTEDESQSTNSYLKDGDQLIESGIISHDLIVKSNVFEDPTIRMGFVRKVFGILLVQLLFTLAVVAIFVYHQPTKEFIQENFLLVLVAFIVNIIVVITMFYVQDVRRKHPVNLICLTLYTFTMSVLLGTLSSLMDSNVVISAVAITTVLVIALSIYAVQTKYDYTAERGVILTFVIILLVLSVCEFFMPDFVDSLPIVCLCTFIGCFLLICDMQSIVGGNRLDQMDPEEYVFAALTLYVDVIRIFIYILRILEKFY</sequence>
<dbReference type="HOGENOM" id="CLU_058671_3_1_1"/>
<keyword evidence="3 5" id="KW-1133">Transmembrane helix</keyword>
<reference evidence="6 7" key="2">
    <citation type="journal article" date="2008" name="Bioinformatics">
        <title>Assembly reconciliation.</title>
        <authorList>
            <person name="Zimin A.V."/>
            <person name="Smith D.R."/>
            <person name="Sutton G."/>
            <person name="Yorke J.A."/>
        </authorList>
    </citation>
    <scope>NUCLEOTIDE SEQUENCE [LARGE SCALE GENOMIC DNA]</scope>
    <source>
        <strain evidence="6 7">TSC#14021-0224.01</strain>
    </source>
</reference>
<gene>
    <name evidence="6" type="primary">Dere\GG23314</name>
    <name evidence="6" type="synonym">dere_GLEANR_8147</name>
    <name evidence="6" type="synonym">GG23314</name>
    <name evidence="6" type="ORF">Dere_GG23314</name>
</gene>
<feature type="transmembrane region" description="Helical" evidence="5">
    <location>
        <begin position="89"/>
        <end position="109"/>
    </location>
</feature>
<comment type="subcellular location">
    <subcellularLocation>
        <location evidence="1">Membrane</location>
        <topology evidence="1">Multi-pass membrane protein</topology>
    </subcellularLocation>
</comment>
<feature type="transmembrane region" description="Helical" evidence="5">
    <location>
        <begin position="270"/>
        <end position="291"/>
    </location>
</feature>
<dbReference type="EMBL" id="CH954177">
    <property type="protein sequence ID" value="EDV59609.2"/>
    <property type="molecule type" value="Genomic_DNA"/>
</dbReference>
<dbReference type="PANTHER" id="PTHR23291:SF47">
    <property type="entry name" value="TRANSMEMBRANE BAX INHIBITOR MOTIF CONTAINING 7"/>
    <property type="match status" value="1"/>
</dbReference>
<dbReference type="AlphaFoldDB" id="B3N9C2"/>
<dbReference type="GO" id="GO:0016020">
    <property type="term" value="C:membrane"/>
    <property type="evidence" value="ECO:0007669"/>
    <property type="project" value="UniProtKB-SubCell"/>
</dbReference>
<organism evidence="6 7">
    <name type="scientific">Drosophila erecta</name>
    <name type="common">Fruit fly</name>
    <dbReference type="NCBI Taxonomy" id="7220"/>
    <lineage>
        <taxon>Eukaryota</taxon>
        <taxon>Metazoa</taxon>
        <taxon>Ecdysozoa</taxon>
        <taxon>Arthropoda</taxon>
        <taxon>Hexapoda</taxon>
        <taxon>Insecta</taxon>
        <taxon>Pterygota</taxon>
        <taxon>Neoptera</taxon>
        <taxon>Endopterygota</taxon>
        <taxon>Diptera</taxon>
        <taxon>Brachycera</taxon>
        <taxon>Muscomorpha</taxon>
        <taxon>Ephydroidea</taxon>
        <taxon>Drosophilidae</taxon>
        <taxon>Drosophila</taxon>
        <taxon>Sophophora</taxon>
    </lineage>
</organism>
<feature type="transmembrane region" description="Helical" evidence="5">
    <location>
        <begin position="178"/>
        <end position="197"/>
    </location>
</feature>
<accession>B3N9C2</accession>
<dbReference type="CDD" id="cd10428">
    <property type="entry name" value="LFG_like"/>
    <property type="match status" value="1"/>
</dbReference>
<dbReference type="InterPro" id="IPR006214">
    <property type="entry name" value="Bax_inhibitor_1-related"/>
</dbReference>
<keyword evidence="7" id="KW-1185">Reference proteome</keyword>
<reference evidence="6 7" key="1">
    <citation type="journal article" date="2007" name="Nature">
        <title>Evolution of genes and genomes on the Drosophila phylogeny.</title>
        <authorList>
            <consortium name="Drosophila 12 Genomes Consortium"/>
            <person name="Clark A.G."/>
            <person name="Eisen M.B."/>
            <person name="Smith D.R."/>
            <person name="Bergman C.M."/>
            <person name="Oliver B."/>
            <person name="Markow T.A."/>
            <person name="Kaufman T.C."/>
            <person name="Kellis M."/>
            <person name="Gelbart W."/>
            <person name="Iyer V.N."/>
            <person name="Pollard D.A."/>
            <person name="Sackton T.B."/>
            <person name="Larracuente A.M."/>
            <person name="Singh N.D."/>
            <person name="Abad J.P."/>
            <person name="Abt D.N."/>
            <person name="Adryan B."/>
            <person name="Aguade M."/>
            <person name="Akashi H."/>
            <person name="Anderson W.W."/>
            <person name="Aquadro C.F."/>
            <person name="Ardell D.H."/>
            <person name="Arguello R."/>
            <person name="Artieri C.G."/>
            <person name="Barbash D.A."/>
            <person name="Barker D."/>
            <person name="Barsanti P."/>
            <person name="Batterham P."/>
            <person name="Batzoglou S."/>
            <person name="Begun D."/>
            <person name="Bhutkar A."/>
            <person name="Blanco E."/>
            <person name="Bosak S.A."/>
            <person name="Bradley R.K."/>
            <person name="Brand A.D."/>
            <person name="Brent M.R."/>
            <person name="Brooks A.N."/>
            <person name="Brown R.H."/>
            <person name="Butlin R.K."/>
            <person name="Caggese C."/>
            <person name="Calvi B.R."/>
            <person name="Bernardo de Carvalho A."/>
            <person name="Caspi A."/>
            <person name="Castrezana S."/>
            <person name="Celniker S.E."/>
            <person name="Chang J.L."/>
            <person name="Chapple C."/>
            <person name="Chatterji S."/>
            <person name="Chinwalla A."/>
            <person name="Civetta A."/>
            <person name="Clifton S.W."/>
            <person name="Comeron J.M."/>
            <person name="Costello J.C."/>
            <person name="Coyne J.A."/>
            <person name="Daub J."/>
            <person name="David R.G."/>
            <person name="Delcher A.L."/>
            <person name="Delehaunty K."/>
            <person name="Do C.B."/>
            <person name="Ebling H."/>
            <person name="Edwards K."/>
            <person name="Eickbush T."/>
            <person name="Evans J.D."/>
            <person name="Filipski A."/>
            <person name="Findeiss S."/>
            <person name="Freyhult E."/>
            <person name="Fulton L."/>
            <person name="Fulton R."/>
            <person name="Garcia A.C."/>
            <person name="Gardiner A."/>
            <person name="Garfield D.A."/>
            <person name="Garvin B.E."/>
            <person name="Gibson G."/>
            <person name="Gilbert D."/>
            <person name="Gnerre S."/>
            <person name="Godfrey J."/>
            <person name="Good R."/>
            <person name="Gotea V."/>
            <person name="Gravely B."/>
            <person name="Greenberg A.J."/>
            <person name="Griffiths-Jones S."/>
            <person name="Gross S."/>
            <person name="Guigo R."/>
            <person name="Gustafson E.A."/>
            <person name="Haerty W."/>
            <person name="Hahn M.W."/>
            <person name="Halligan D.L."/>
            <person name="Halpern A.L."/>
            <person name="Halter G.M."/>
            <person name="Han M.V."/>
            <person name="Heger A."/>
            <person name="Hillier L."/>
            <person name="Hinrichs A.S."/>
            <person name="Holmes I."/>
            <person name="Hoskins R.A."/>
            <person name="Hubisz M.J."/>
            <person name="Hultmark D."/>
            <person name="Huntley M.A."/>
            <person name="Jaffe D.B."/>
            <person name="Jagadeeshan S."/>
            <person name="Jeck W.R."/>
            <person name="Johnson J."/>
            <person name="Jones C.D."/>
            <person name="Jordan W.C."/>
            <person name="Karpen G.H."/>
            <person name="Kataoka E."/>
            <person name="Keightley P.D."/>
            <person name="Kheradpour P."/>
            <person name="Kirkness E.F."/>
            <person name="Koerich L.B."/>
            <person name="Kristiansen K."/>
            <person name="Kudrna D."/>
            <person name="Kulathinal R.J."/>
            <person name="Kumar S."/>
            <person name="Kwok R."/>
            <person name="Lander E."/>
            <person name="Langley C.H."/>
            <person name="Lapoint R."/>
            <person name="Lazzaro B.P."/>
            <person name="Lee S.J."/>
            <person name="Levesque L."/>
            <person name="Li R."/>
            <person name="Lin C.F."/>
            <person name="Lin M.F."/>
            <person name="Lindblad-Toh K."/>
            <person name="Llopart A."/>
            <person name="Long M."/>
            <person name="Low L."/>
            <person name="Lozovsky E."/>
            <person name="Lu J."/>
            <person name="Luo M."/>
            <person name="Machado C.A."/>
            <person name="Makalowski W."/>
            <person name="Marzo M."/>
            <person name="Matsuda M."/>
            <person name="Matzkin L."/>
            <person name="McAllister B."/>
            <person name="McBride C.S."/>
            <person name="McKernan B."/>
            <person name="McKernan K."/>
            <person name="Mendez-Lago M."/>
            <person name="Minx P."/>
            <person name="Mollenhauer M.U."/>
            <person name="Montooth K."/>
            <person name="Mount S.M."/>
            <person name="Mu X."/>
            <person name="Myers E."/>
            <person name="Negre B."/>
            <person name="Newfeld S."/>
            <person name="Nielsen R."/>
            <person name="Noor M.A."/>
            <person name="O'Grady P."/>
            <person name="Pachter L."/>
            <person name="Papaceit M."/>
            <person name="Parisi M.J."/>
            <person name="Parisi M."/>
            <person name="Parts L."/>
            <person name="Pedersen J.S."/>
            <person name="Pesole G."/>
            <person name="Phillippy A.M."/>
            <person name="Ponting C.P."/>
            <person name="Pop M."/>
            <person name="Porcelli D."/>
            <person name="Powell J.R."/>
            <person name="Prohaska S."/>
            <person name="Pruitt K."/>
            <person name="Puig M."/>
            <person name="Quesneville H."/>
            <person name="Ram K.R."/>
            <person name="Rand D."/>
            <person name="Rasmussen M.D."/>
            <person name="Reed L.K."/>
            <person name="Reenan R."/>
            <person name="Reily A."/>
            <person name="Remington K.A."/>
            <person name="Rieger T.T."/>
            <person name="Ritchie M.G."/>
            <person name="Robin C."/>
            <person name="Rogers Y.H."/>
            <person name="Rohde C."/>
            <person name="Rozas J."/>
            <person name="Rubenfield M.J."/>
            <person name="Ruiz A."/>
            <person name="Russo S."/>
            <person name="Salzberg S.L."/>
            <person name="Sanchez-Gracia A."/>
            <person name="Saranga D.J."/>
            <person name="Sato H."/>
            <person name="Schaeffer S.W."/>
            <person name="Schatz M.C."/>
            <person name="Schlenke T."/>
            <person name="Schwartz R."/>
            <person name="Segarra C."/>
            <person name="Singh R.S."/>
            <person name="Sirot L."/>
            <person name="Sirota M."/>
            <person name="Sisneros N.B."/>
            <person name="Smith C.D."/>
            <person name="Smith T.F."/>
            <person name="Spieth J."/>
            <person name="Stage D.E."/>
            <person name="Stark A."/>
            <person name="Stephan W."/>
            <person name="Strausberg R.L."/>
            <person name="Strempel S."/>
            <person name="Sturgill D."/>
            <person name="Sutton G."/>
            <person name="Sutton G.G."/>
            <person name="Tao W."/>
            <person name="Teichmann S."/>
            <person name="Tobari Y.N."/>
            <person name="Tomimura Y."/>
            <person name="Tsolas J.M."/>
            <person name="Valente V.L."/>
            <person name="Venter E."/>
            <person name="Venter J.C."/>
            <person name="Vicario S."/>
            <person name="Vieira F.G."/>
            <person name="Vilella A.J."/>
            <person name="Villasante A."/>
            <person name="Walenz B."/>
            <person name="Wang J."/>
            <person name="Wasserman M."/>
            <person name="Watts T."/>
            <person name="Wilson D."/>
            <person name="Wilson R.K."/>
            <person name="Wing R.A."/>
            <person name="Wolfner M.F."/>
            <person name="Wong A."/>
            <person name="Wong G.K."/>
            <person name="Wu C.I."/>
            <person name="Wu G."/>
            <person name="Yamamoto D."/>
            <person name="Yang H.P."/>
            <person name="Yang S.P."/>
            <person name="Yorke J.A."/>
            <person name="Yoshida K."/>
            <person name="Zdobnov E."/>
            <person name="Zhang P."/>
            <person name="Zhang Y."/>
            <person name="Zimin A.V."/>
            <person name="Baldwin J."/>
            <person name="Abdouelleil A."/>
            <person name="Abdulkadir J."/>
            <person name="Abebe A."/>
            <person name="Abera B."/>
            <person name="Abreu J."/>
            <person name="Acer S.C."/>
            <person name="Aftuck L."/>
            <person name="Alexander A."/>
            <person name="An P."/>
            <person name="Anderson E."/>
            <person name="Anderson S."/>
            <person name="Arachi H."/>
            <person name="Azer M."/>
            <person name="Bachantsang P."/>
            <person name="Barry A."/>
            <person name="Bayul T."/>
            <person name="Berlin A."/>
            <person name="Bessette D."/>
            <person name="Bloom T."/>
            <person name="Blye J."/>
            <person name="Boguslavskiy L."/>
            <person name="Bonnet C."/>
            <person name="Boukhgalter B."/>
            <person name="Bourzgui I."/>
            <person name="Brown A."/>
            <person name="Cahill P."/>
            <person name="Channer S."/>
            <person name="Cheshatsang Y."/>
            <person name="Chuda L."/>
            <person name="Citroen M."/>
            <person name="Collymore A."/>
            <person name="Cooke P."/>
            <person name="Costello M."/>
            <person name="D'Aco K."/>
            <person name="Daza R."/>
            <person name="De Haan G."/>
            <person name="DeGray S."/>
            <person name="DeMaso C."/>
            <person name="Dhargay N."/>
            <person name="Dooley K."/>
            <person name="Dooley E."/>
            <person name="Doricent M."/>
            <person name="Dorje P."/>
            <person name="Dorjee K."/>
            <person name="Dupes A."/>
            <person name="Elong R."/>
            <person name="Falk J."/>
            <person name="Farina A."/>
            <person name="Faro S."/>
            <person name="Ferguson D."/>
            <person name="Fisher S."/>
            <person name="Foley C.D."/>
            <person name="Franke A."/>
            <person name="Friedrich D."/>
            <person name="Gadbois L."/>
            <person name="Gearin G."/>
            <person name="Gearin C.R."/>
            <person name="Giannoukos G."/>
            <person name="Goode T."/>
            <person name="Graham J."/>
            <person name="Grandbois E."/>
            <person name="Grewal S."/>
            <person name="Gyaltsen K."/>
            <person name="Hafez N."/>
            <person name="Hagos B."/>
            <person name="Hall J."/>
            <person name="Henson C."/>
            <person name="Hollinger A."/>
            <person name="Honan T."/>
            <person name="Huard M.D."/>
            <person name="Hughes L."/>
            <person name="Hurhula B."/>
            <person name="Husby M.E."/>
            <person name="Kamat A."/>
            <person name="Kanga B."/>
            <person name="Kashin S."/>
            <person name="Khazanovich D."/>
            <person name="Kisner P."/>
            <person name="Lance K."/>
            <person name="Lara M."/>
            <person name="Lee W."/>
            <person name="Lennon N."/>
            <person name="Letendre F."/>
            <person name="LeVine R."/>
            <person name="Lipovsky A."/>
            <person name="Liu X."/>
            <person name="Liu J."/>
            <person name="Liu S."/>
            <person name="Lokyitsang T."/>
            <person name="Lokyitsang Y."/>
            <person name="Lubonja R."/>
            <person name="Lui A."/>
            <person name="MacDonald P."/>
            <person name="Magnisalis V."/>
            <person name="Maru K."/>
            <person name="Matthews C."/>
            <person name="McCusker W."/>
            <person name="McDonough S."/>
            <person name="Mehta T."/>
            <person name="Meldrim J."/>
            <person name="Meneus L."/>
            <person name="Mihai O."/>
            <person name="Mihalev A."/>
            <person name="Mihova T."/>
            <person name="Mittelman R."/>
            <person name="Mlenga V."/>
            <person name="Montmayeur A."/>
            <person name="Mulrain L."/>
            <person name="Navidi A."/>
            <person name="Naylor J."/>
            <person name="Negash T."/>
            <person name="Nguyen T."/>
            <person name="Nguyen N."/>
            <person name="Nicol R."/>
            <person name="Norbu C."/>
            <person name="Norbu N."/>
            <person name="Novod N."/>
            <person name="O'Neill B."/>
            <person name="Osman S."/>
            <person name="Markiewicz E."/>
            <person name="Oyono O.L."/>
            <person name="Patti C."/>
            <person name="Phunkhang P."/>
            <person name="Pierre F."/>
            <person name="Priest M."/>
            <person name="Raghuraman S."/>
            <person name="Rege F."/>
            <person name="Reyes R."/>
            <person name="Rise C."/>
            <person name="Rogov P."/>
            <person name="Ross K."/>
            <person name="Ryan E."/>
            <person name="Settipalli S."/>
            <person name="Shea T."/>
            <person name="Sherpa N."/>
            <person name="Shi L."/>
            <person name="Shih D."/>
            <person name="Sparrow T."/>
            <person name="Spaulding J."/>
            <person name="Stalker J."/>
            <person name="Stange-Thomann N."/>
            <person name="Stavropoulos S."/>
            <person name="Stone C."/>
            <person name="Strader C."/>
            <person name="Tesfaye S."/>
            <person name="Thomson T."/>
            <person name="Thoulutsang Y."/>
            <person name="Thoulutsang D."/>
            <person name="Topham K."/>
            <person name="Topping I."/>
            <person name="Tsamla T."/>
            <person name="Vassiliev H."/>
            <person name="Vo A."/>
            <person name="Wangchuk T."/>
            <person name="Wangdi T."/>
            <person name="Weiand M."/>
            <person name="Wilkinson J."/>
            <person name="Wilson A."/>
            <person name="Yadav S."/>
            <person name="Young G."/>
            <person name="Yu Q."/>
            <person name="Zembek L."/>
            <person name="Zhong D."/>
            <person name="Zimmer A."/>
            <person name="Zwirko Z."/>
            <person name="Jaffe D.B."/>
            <person name="Alvarez P."/>
            <person name="Brockman W."/>
            <person name="Butler J."/>
            <person name="Chin C."/>
            <person name="Gnerre S."/>
            <person name="Grabherr M."/>
            <person name="Kleber M."/>
            <person name="Mauceli E."/>
            <person name="MacCallum I."/>
        </authorList>
    </citation>
    <scope>NUCLEOTIDE SEQUENCE [LARGE SCALE GENOMIC DNA]</scope>
    <source>
        <strain evidence="6 7">TSC#14021-0224.01</strain>
    </source>
</reference>
<dbReference type="Proteomes" id="UP000008711">
    <property type="component" value="Unassembled WGS sequence"/>
</dbReference>
<feature type="transmembrane region" description="Helical" evidence="5">
    <location>
        <begin position="233"/>
        <end position="250"/>
    </location>
</feature>
<keyword evidence="2 5" id="KW-0812">Transmembrane</keyword>
<dbReference type="PANTHER" id="PTHR23291">
    <property type="entry name" value="BAX INHIBITOR-RELATED"/>
    <property type="match status" value="1"/>
</dbReference>
<dbReference type="KEGG" id="der:6540853"/>
<dbReference type="eggNOG" id="KOG2322">
    <property type="taxonomic scope" value="Eukaryota"/>
</dbReference>